<name>A0ABZ2MLF3_9MICO</name>
<evidence type="ECO:0000256" key="1">
    <source>
        <dbReference type="ARBA" id="ARBA00022692"/>
    </source>
</evidence>
<accession>A0ABZ2MLF3</accession>
<gene>
    <name evidence="4" type="ORF">V1351_07690</name>
</gene>
<keyword evidence="2" id="KW-0472">Membrane</keyword>
<dbReference type="RefSeq" id="WP_338752287.1">
    <property type="nucleotide sequence ID" value="NZ_CP144913.1"/>
</dbReference>
<keyword evidence="2" id="KW-1133">Transmembrane helix</keyword>
<proteinExistence type="predicted"/>
<protein>
    <recommendedName>
        <fullName evidence="3">HAMP domain-containing protein</fullName>
    </recommendedName>
</protein>
<keyword evidence="5" id="KW-1185">Reference proteome</keyword>
<evidence type="ECO:0000256" key="2">
    <source>
        <dbReference type="ARBA" id="ARBA00022989"/>
    </source>
</evidence>
<dbReference type="InterPro" id="IPR003660">
    <property type="entry name" value="HAMP_dom"/>
</dbReference>
<dbReference type="Proteomes" id="UP001382727">
    <property type="component" value="Chromosome"/>
</dbReference>
<reference evidence="4 5" key="1">
    <citation type="submission" date="2024-02" db="EMBL/GenBank/DDBJ databases">
        <title>Janibacter sp. nov., isolated from gut of marine sandworm.</title>
        <authorList>
            <person name="Kim B."/>
            <person name="Jun M.O."/>
            <person name="Shin N.-R."/>
        </authorList>
    </citation>
    <scope>NUCLEOTIDE SEQUENCE [LARGE SCALE GENOMIC DNA]</scope>
    <source>
        <strain evidence="4 5">A1S7</strain>
    </source>
</reference>
<sequence>MNLKVRRLRLRAQTGQGTFGADIPFSKGLMVVRAENSRGKSTAVQSILFALGLERMITTQPASALTSAMRDRLIYDPTTKAETSVVSSRVAVEIEGANGEVATVTRWVVDDSLGPNLVRVQHAPIDDITPEKPVDDYYVGRQGGATRERGFHVWLAGFIGWTMPELPAREGRTSKLYMEQVFPLLFVEQRRGWGGIQAQMPAFSGVTEVRRRAIEFLLALEVGQYELTRQRLRAREAELANGWHLSVAAFEQSLAGSGLKSLGLPDRLQTTWPDESHPADVSVSLGDENWQPLDDFMAAASAELARLDTPETNPTVDANVSARIIETLDAARQVRALDLALREELLRDETELRSIGHRIDSLTEDLRQHQDIVVLQKLGSPVAEQLAADCPVCHQHLPASLLPGDVPTMTASESVEYIKKQIDLFEAMRTDADQAAIAKRERWIALRQRGDALNLQVQALRDDLTSSTGGITAEDAALRVELRDRLQRLEGVVERFDELQVQLEGLAVESAAVKAALRDLPKDELSGKDRKKLRALHHSFVDQLRAYDFGSFSNDMVQIGYDDYLPRREDFDLQADISASDSVRVIWAYLLGLLEVGEQFDTNHPGFVVFDEPKQQSAKDVSFAALLKRASGGGPNRQVIFATSEPLESLKAMLEDVQHTLHVVDGYLLQKLS</sequence>
<dbReference type="PROSITE" id="PS50885">
    <property type="entry name" value="HAMP"/>
    <property type="match status" value="1"/>
</dbReference>
<evidence type="ECO:0000313" key="4">
    <source>
        <dbReference type="EMBL" id="WXB77941.1"/>
    </source>
</evidence>
<dbReference type="EMBL" id="CP144913">
    <property type="protein sequence ID" value="WXB77941.1"/>
    <property type="molecule type" value="Genomic_DNA"/>
</dbReference>
<organism evidence="4 5">
    <name type="scientific">Janibacter alittae</name>
    <dbReference type="NCBI Taxonomy" id="3115209"/>
    <lineage>
        <taxon>Bacteria</taxon>
        <taxon>Bacillati</taxon>
        <taxon>Actinomycetota</taxon>
        <taxon>Actinomycetes</taxon>
        <taxon>Micrococcales</taxon>
        <taxon>Intrasporangiaceae</taxon>
        <taxon>Janibacter</taxon>
    </lineage>
</organism>
<keyword evidence="1" id="KW-0812">Transmembrane</keyword>
<evidence type="ECO:0000259" key="3">
    <source>
        <dbReference type="PROSITE" id="PS50885"/>
    </source>
</evidence>
<feature type="domain" description="HAMP" evidence="3">
    <location>
        <begin position="318"/>
        <end position="371"/>
    </location>
</feature>
<evidence type="ECO:0000313" key="5">
    <source>
        <dbReference type="Proteomes" id="UP001382727"/>
    </source>
</evidence>